<reference evidence="1" key="1">
    <citation type="submission" date="2022-04" db="EMBL/GenBank/DDBJ databases">
        <title>Heterogeneous transmission of optrA in Enterococcus faecium and Enterococcus faecalis isolates from a swine farrow-to-finish operation.</title>
        <authorList>
            <person name="Xuan H."/>
        </authorList>
    </citation>
    <scope>NUCLEOTIDE SEQUENCE</scope>
    <source>
        <strain evidence="1">AKSZ-163</strain>
        <plasmid evidence="1">pW163</plasmid>
    </source>
</reference>
<gene>
    <name evidence="1" type="ORF">MZO26_00250</name>
</gene>
<keyword evidence="1" id="KW-0614">Plasmid</keyword>
<dbReference type="Proteomes" id="UP001139456">
    <property type="component" value="Plasmid pW163"/>
</dbReference>
<protein>
    <recommendedName>
        <fullName evidence="3">Streptococcin A-M57</fullName>
    </recommendedName>
</protein>
<evidence type="ECO:0000313" key="2">
    <source>
        <dbReference type="Proteomes" id="UP001139456"/>
    </source>
</evidence>
<organism evidence="1 2">
    <name type="scientific">Enterococcus faecalis</name>
    <name type="common">Streptococcus faecalis</name>
    <dbReference type="NCBI Taxonomy" id="1351"/>
    <lineage>
        <taxon>Bacteria</taxon>
        <taxon>Bacillati</taxon>
        <taxon>Bacillota</taxon>
        <taxon>Bacilli</taxon>
        <taxon>Lactobacillales</taxon>
        <taxon>Enterococcaceae</taxon>
        <taxon>Enterococcus</taxon>
    </lineage>
</organism>
<dbReference type="EMBL" id="CP096047">
    <property type="protein sequence ID" value="UPQ25711.1"/>
    <property type="molecule type" value="Genomic_DNA"/>
</dbReference>
<geneLocation type="plasmid" evidence="1 2">
    <name>pW163</name>
</geneLocation>
<accession>A0AAX3AV56</accession>
<dbReference type="AlphaFoldDB" id="A0AAX3AV56"/>
<evidence type="ECO:0000313" key="1">
    <source>
        <dbReference type="EMBL" id="UPQ25711.1"/>
    </source>
</evidence>
<evidence type="ECO:0008006" key="3">
    <source>
        <dbReference type="Google" id="ProtNLM"/>
    </source>
</evidence>
<sequence>MTINNFNIVIIVINKKESRELNMEITFSKKSKLFCLAMSLLMVLSLFASAGTSVYASELDNEISKEDKAILDNIDVNSFYSDANKGLDEFFSKAVSVNPTNGKFIVNENGIKDMFGSGVEYKAILDFIEFFNDDNNFNELGRFEFRNNISTLAQGAIPIQPRAGGALAKCAVDWAKNTFGVGISVAAFKSVLNTYGFARAAAWLAGKVASAAGRNVAAVLTLVYTAMTCAPIEAE</sequence>
<name>A0AAX3AV56_ENTFL</name>
<proteinExistence type="predicted"/>